<name>A0A1Y5P674_9MYCO</name>
<gene>
    <name evidence="5" type="ORF">MHPYR_190068</name>
</gene>
<evidence type="ECO:0000256" key="3">
    <source>
        <dbReference type="ARBA" id="ARBA00023163"/>
    </source>
</evidence>
<evidence type="ECO:0000313" key="5">
    <source>
        <dbReference type="EMBL" id="SBS74185.1"/>
    </source>
</evidence>
<dbReference type="Gene3D" id="1.10.10.10">
    <property type="entry name" value="Winged helix-like DNA-binding domain superfamily/Winged helix DNA-binding domain"/>
    <property type="match status" value="1"/>
</dbReference>
<dbReference type="CDD" id="cd07377">
    <property type="entry name" value="WHTH_GntR"/>
    <property type="match status" value="1"/>
</dbReference>
<keyword evidence="3" id="KW-0804">Transcription</keyword>
<dbReference type="InterPro" id="IPR036388">
    <property type="entry name" value="WH-like_DNA-bd_sf"/>
</dbReference>
<reference evidence="5" key="1">
    <citation type="submission" date="2016-03" db="EMBL/GenBank/DDBJ databases">
        <authorList>
            <person name="Ploux O."/>
        </authorList>
    </citation>
    <scope>NUCLEOTIDE SEQUENCE</scope>
    <source>
        <strain evidence="5">UC10</strain>
    </source>
</reference>
<evidence type="ECO:0000256" key="1">
    <source>
        <dbReference type="ARBA" id="ARBA00023015"/>
    </source>
</evidence>
<organism evidence="5">
    <name type="scientific">uncultured Mycobacterium sp</name>
    <dbReference type="NCBI Taxonomy" id="171292"/>
    <lineage>
        <taxon>Bacteria</taxon>
        <taxon>Bacillati</taxon>
        <taxon>Actinomycetota</taxon>
        <taxon>Actinomycetes</taxon>
        <taxon>Mycobacteriales</taxon>
        <taxon>Mycobacteriaceae</taxon>
        <taxon>Mycobacterium</taxon>
        <taxon>environmental samples</taxon>
    </lineage>
</organism>
<dbReference type="PROSITE" id="PS50949">
    <property type="entry name" value="HTH_GNTR"/>
    <property type="match status" value="1"/>
</dbReference>
<dbReference type="InterPro" id="IPR028978">
    <property type="entry name" value="Chorismate_lyase_/UTRA_dom_sf"/>
</dbReference>
<dbReference type="PANTHER" id="PTHR44846">
    <property type="entry name" value="MANNOSYL-D-GLYCERATE TRANSPORT/METABOLISM SYSTEM REPRESSOR MNGR-RELATED"/>
    <property type="match status" value="1"/>
</dbReference>
<feature type="domain" description="HTH gntR-type" evidence="4">
    <location>
        <begin position="14"/>
        <end position="84"/>
    </location>
</feature>
<dbReference type="AlphaFoldDB" id="A0A1Y5P674"/>
<dbReference type="InterPro" id="IPR036390">
    <property type="entry name" value="WH_DNA-bd_sf"/>
</dbReference>
<dbReference type="InterPro" id="IPR011663">
    <property type="entry name" value="UTRA"/>
</dbReference>
<dbReference type="GO" id="GO:0003677">
    <property type="term" value="F:DNA binding"/>
    <property type="evidence" value="ECO:0007669"/>
    <property type="project" value="UniProtKB-KW"/>
</dbReference>
<dbReference type="GO" id="GO:0003700">
    <property type="term" value="F:DNA-binding transcription factor activity"/>
    <property type="evidence" value="ECO:0007669"/>
    <property type="project" value="InterPro"/>
</dbReference>
<keyword evidence="1" id="KW-0805">Transcription regulation</keyword>
<dbReference type="PRINTS" id="PR00035">
    <property type="entry name" value="HTHGNTR"/>
</dbReference>
<dbReference type="EMBL" id="FLQS01000011">
    <property type="protein sequence ID" value="SBS74185.1"/>
    <property type="molecule type" value="Genomic_DNA"/>
</dbReference>
<dbReference type="InterPro" id="IPR050679">
    <property type="entry name" value="Bact_HTH_transcr_reg"/>
</dbReference>
<evidence type="ECO:0000259" key="4">
    <source>
        <dbReference type="PROSITE" id="PS50949"/>
    </source>
</evidence>
<sequence length="268" mass="29372">MRCAPSPMEESEGGPIAEDVRRRILSMLAQGALRPGSRLGTEREMADRFEVSRSTLRSALLPLSRAGVLERRTGRNGGTFVRADVVERNAAELAGLPARLRSGGHTSATRVLATDRRPPTPAEAAALEIGDRREVFAIRRLRYADGVPLSVDFSCFVADHVVDLLEQPLGGSLYELFAVRYGLVPATSSETIEVVSASPREAQWLGVTHRRPLVAITRVTRDAADRPFEYAYDLFRADRVRLTATTSTVTARERRGTDGRVERSVSSA</sequence>
<dbReference type="SUPFAM" id="SSF64288">
    <property type="entry name" value="Chorismate lyase-like"/>
    <property type="match status" value="1"/>
</dbReference>
<evidence type="ECO:0000256" key="2">
    <source>
        <dbReference type="ARBA" id="ARBA00023125"/>
    </source>
</evidence>
<dbReference type="SMART" id="SM00345">
    <property type="entry name" value="HTH_GNTR"/>
    <property type="match status" value="1"/>
</dbReference>
<dbReference type="Pfam" id="PF00392">
    <property type="entry name" value="GntR"/>
    <property type="match status" value="1"/>
</dbReference>
<dbReference type="Gene3D" id="3.40.1410.10">
    <property type="entry name" value="Chorismate lyase-like"/>
    <property type="match status" value="1"/>
</dbReference>
<dbReference type="SMART" id="SM00866">
    <property type="entry name" value="UTRA"/>
    <property type="match status" value="1"/>
</dbReference>
<keyword evidence="2" id="KW-0238">DNA-binding</keyword>
<protein>
    <submittedName>
        <fullName evidence="5">Transcriptional regulator, GntR family with UTRA sensor domain</fullName>
    </submittedName>
</protein>
<proteinExistence type="predicted"/>
<accession>A0A1Y5P674</accession>
<dbReference type="InterPro" id="IPR000524">
    <property type="entry name" value="Tscrpt_reg_HTH_GntR"/>
</dbReference>
<dbReference type="SUPFAM" id="SSF46785">
    <property type="entry name" value="Winged helix' DNA-binding domain"/>
    <property type="match status" value="1"/>
</dbReference>
<dbReference type="Pfam" id="PF07702">
    <property type="entry name" value="UTRA"/>
    <property type="match status" value="1"/>
</dbReference>